<dbReference type="Proteomes" id="UP000887013">
    <property type="component" value="Unassembled WGS sequence"/>
</dbReference>
<gene>
    <name evidence="1" type="primary">NCL1_38818</name>
    <name evidence="1" type="ORF">NPIL_552511</name>
</gene>
<reference evidence="1" key="1">
    <citation type="submission" date="2020-08" db="EMBL/GenBank/DDBJ databases">
        <title>Multicomponent nature underlies the extraordinary mechanical properties of spider dragline silk.</title>
        <authorList>
            <person name="Kono N."/>
            <person name="Nakamura H."/>
            <person name="Mori M."/>
            <person name="Yoshida Y."/>
            <person name="Ohtoshi R."/>
            <person name="Malay A.D."/>
            <person name="Moran D.A.P."/>
            <person name="Tomita M."/>
            <person name="Numata K."/>
            <person name="Arakawa K."/>
        </authorList>
    </citation>
    <scope>NUCLEOTIDE SEQUENCE</scope>
</reference>
<keyword evidence="2" id="KW-1185">Reference proteome</keyword>
<comment type="caution">
    <text evidence="1">The sequence shown here is derived from an EMBL/GenBank/DDBJ whole genome shotgun (WGS) entry which is preliminary data.</text>
</comment>
<accession>A0A8X6TQ07</accession>
<sequence length="46" mass="5053">MSPPVAEFATRAIHDGQDPNKWKHKAVIPPISLATTFQQFAPAEHA</sequence>
<dbReference type="InterPro" id="IPR015421">
    <property type="entry name" value="PyrdxlP-dep_Trfase_major"/>
</dbReference>
<feature type="non-terminal residue" evidence="1">
    <location>
        <position position="46"/>
    </location>
</feature>
<dbReference type="Gene3D" id="3.40.640.10">
    <property type="entry name" value="Type I PLP-dependent aspartate aminotransferase-like (Major domain)"/>
    <property type="match status" value="1"/>
</dbReference>
<proteinExistence type="predicted"/>
<protein>
    <submittedName>
        <fullName evidence="1">Cystathionine gamma-lyase</fullName>
    </submittedName>
</protein>
<dbReference type="AlphaFoldDB" id="A0A8X6TQ07"/>
<name>A0A8X6TQ07_NEPPI</name>
<dbReference type="EMBL" id="BMAW01062204">
    <property type="protein sequence ID" value="GFT34879.1"/>
    <property type="molecule type" value="Genomic_DNA"/>
</dbReference>
<evidence type="ECO:0000313" key="1">
    <source>
        <dbReference type="EMBL" id="GFT34879.1"/>
    </source>
</evidence>
<dbReference type="OrthoDB" id="3512640at2759"/>
<organism evidence="1 2">
    <name type="scientific">Nephila pilipes</name>
    <name type="common">Giant wood spider</name>
    <name type="synonym">Nephila maculata</name>
    <dbReference type="NCBI Taxonomy" id="299642"/>
    <lineage>
        <taxon>Eukaryota</taxon>
        <taxon>Metazoa</taxon>
        <taxon>Ecdysozoa</taxon>
        <taxon>Arthropoda</taxon>
        <taxon>Chelicerata</taxon>
        <taxon>Arachnida</taxon>
        <taxon>Araneae</taxon>
        <taxon>Araneomorphae</taxon>
        <taxon>Entelegynae</taxon>
        <taxon>Araneoidea</taxon>
        <taxon>Nephilidae</taxon>
        <taxon>Nephila</taxon>
    </lineage>
</organism>
<evidence type="ECO:0000313" key="2">
    <source>
        <dbReference type="Proteomes" id="UP000887013"/>
    </source>
</evidence>